<dbReference type="AlphaFoldDB" id="A0A1Q2CAM7"/>
<dbReference type="Proteomes" id="UP000188159">
    <property type="component" value="Chromosome"/>
</dbReference>
<evidence type="ECO:0000313" key="1">
    <source>
        <dbReference type="EMBL" id="AQP40740.1"/>
    </source>
</evidence>
<evidence type="ECO:0000313" key="2">
    <source>
        <dbReference type="Proteomes" id="UP000188159"/>
    </source>
</evidence>
<name>A0A1Q2CAM7_ANAHA</name>
<dbReference type="InterPro" id="IPR014198">
    <property type="entry name" value="Spore_III_AB"/>
</dbReference>
<accession>A0A1Q2CAM7</accession>
<proteinExistence type="predicted"/>
<dbReference type="OrthoDB" id="1779801at2"/>
<reference evidence="1 2" key="1">
    <citation type="journal article" date="2016" name="Sci. Rep.">
        <title>Accelerated dysbiosis of gut microbiota during aggravation of DSS-induced colitis by a butyrate-producing bacterium.</title>
        <authorList>
            <person name="Zhang Q."/>
            <person name="Wu Y."/>
            <person name="Wang J."/>
            <person name="Wu G."/>
            <person name="Long W."/>
            <person name="Xue Z."/>
            <person name="Wang L."/>
            <person name="Zhang X."/>
            <person name="Pang X."/>
            <person name="Zhao Y."/>
            <person name="Zhao L."/>
            <person name="Zhang C."/>
        </authorList>
    </citation>
    <scope>NUCLEOTIDE SEQUENCE [LARGE SCALE GENOMIC DNA]</scope>
    <source>
        <strain evidence="1 2">BPB5</strain>
    </source>
</reference>
<sequence length="172" mass="19902">MIKILGSLIVIFAGIGFGFHKAAKEQKRLEQGIAIKRMLYLLQGEIRYGFTPLPEAVLKISTKTEKEYQPFLKKVAKQLETHSEESFAKVWQQTAEQKLKQVIYEPKFYEILKNMGETIGYLDQQMQEKTILLTIEQLDDQIFLMKDQVVKNCKMYRSLGISLSVLIVIILL</sequence>
<gene>
    <name evidence="1" type="ORF">DO83_14855</name>
</gene>
<dbReference type="EMBL" id="CP012098">
    <property type="protein sequence ID" value="AQP40740.1"/>
    <property type="molecule type" value="Genomic_DNA"/>
</dbReference>
<dbReference type="RefSeq" id="WP_009264835.1">
    <property type="nucleotide sequence ID" value="NZ_BAABYN010000001.1"/>
</dbReference>
<protein>
    <submittedName>
        <fullName evidence="1">Stage III sporulation protein AD</fullName>
    </submittedName>
</protein>
<organism evidence="1 2">
    <name type="scientific">Anaerostipes hadrus</name>
    <dbReference type="NCBI Taxonomy" id="649756"/>
    <lineage>
        <taxon>Bacteria</taxon>
        <taxon>Bacillati</taxon>
        <taxon>Bacillota</taxon>
        <taxon>Clostridia</taxon>
        <taxon>Lachnospirales</taxon>
        <taxon>Lachnospiraceae</taxon>
        <taxon>Anaerostipes</taxon>
    </lineage>
</organism>
<dbReference type="PIRSF" id="PIRSF021435">
    <property type="entry name" value="SpoIIIAB"/>
    <property type="match status" value="1"/>
</dbReference>
<dbReference type="Pfam" id="PF09548">
    <property type="entry name" value="Spore_III_AB"/>
    <property type="match status" value="1"/>
</dbReference>